<evidence type="ECO:0000256" key="1">
    <source>
        <dbReference type="ARBA" id="ARBA00022676"/>
    </source>
</evidence>
<protein>
    <submittedName>
        <fullName evidence="3">YjiC protein</fullName>
    </submittedName>
</protein>
<reference evidence="3" key="1">
    <citation type="submission" date="2021-02" db="EMBL/GenBank/DDBJ databases">
        <authorList>
            <person name="Dougan E. K."/>
            <person name="Rhodes N."/>
            <person name="Thang M."/>
            <person name="Chan C."/>
        </authorList>
    </citation>
    <scope>NUCLEOTIDE SEQUENCE</scope>
</reference>
<dbReference type="SUPFAM" id="SSF53756">
    <property type="entry name" value="UDP-Glycosyltransferase/glycogen phosphorylase"/>
    <property type="match status" value="1"/>
</dbReference>
<keyword evidence="2" id="KW-0808">Transferase</keyword>
<dbReference type="Proteomes" id="UP000604046">
    <property type="component" value="Unassembled WGS sequence"/>
</dbReference>
<dbReference type="Gene3D" id="3.40.50.2000">
    <property type="entry name" value="Glycogen Phosphorylase B"/>
    <property type="match status" value="2"/>
</dbReference>
<evidence type="ECO:0000313" key="4">
    <source>
        <dbReference type="Proteomes" id="UP000604046"/>
    </source>
</evidence>
<dbReference type="AlphaFoldDB" id="A0A812PXK1"/>
<dbReference type="PANTHER" id="PTHR48043">
    <property type="entry name" value="EG:EG0003.4 PROTEIN-RELATED"/>
    <property type="match status" value="1"/>
</dbReference>
<dbReference type="OrthoDB" id="1927969at2759"/>
<dbReference type="Pfam" id="PF00201">
    <property type="entry name" value="UDPGT"/>
    <property type="match status" value="1"/>
</dbReference>
<dbReference type="GO" id="GO:0008194">
    <property type="term" value="F:UDP-glycosyltransferase activity"/>
    <property type="evidence" value="ECO:0007669"/>
    <property type="project" value="InterPro"/>
</dbReference>
<keyword evidence="4" id="KW-1185">Reference proteome</keyword>
<sequence length="471" mass="49800">MSSKALFVFPSASGHINPSFPLCQRLADLGWEVAYLGIPEFRESIAAAGGKLFDVNELGKEFGIEDVRAMIVGTVADYGPSAKPWALNFGSLALEKLLPMYIAFLRRFAPQLVVYCPVLSHVAHFAAGHLGIPDVSLLTAAGPGYWDAAFAVHGGSAGGLVDAIKANSANAAAIEGVRTLLQRPELSLNTSEPLVNEYYTAVNLVTTVPFLADKLNEKDEAFYESAGKKFEFVGPLLGSRPLAPESEDFLRQVEVSRGRGQEVVYVSMGTAITGSHPDFGWYGTAGSAVTGKELCQAVFRAVFAELATTALMNPAPVIVISTGGQPDALEDIIVPANAICAPSLPQVELLRRAKPALFVTHGGQNSFMESLTVGTPMLFCPGFGDQLATAAKAERLGLGLKVDRPPKQEQASSEAIASYEAAVARGLRRMLGAERAKFTSAAQMVVKELSEAGGVERALQICLQTAAAGKA</sequence>
<evidence type="ECO:0000313" key="3">
    <source>
        <dbReference type="EMBL" id="CAE7374072.1"/>
    </source>
</evidence>
<dbReference type="InterPro" id="IPR050271">
    <property type="entry name" value="UDP-glycosyltransferase"/>
</dbReference>
<dbReference type="EMBL" id="CAJNDS010002210">
    <property type="protein sequence ID" value="CAE7374072.1"/>
    <property type="molecule type" value="Genomic_DNA"/>
</dbReference>
<gene>
    <name evidence="3" type="primary">yjiC</name>
    <name evidence="3" type="ORF">SNAT2548_LOCUS20435</name>
</gene>
<organism evidence="3 4">
    <name type="scientific">Symbiodinium natans</name>
    <dbReference type="NCBI Taxonomy" id="878477"/>
    <lineage>
        <taxon>Eukaryota</taxon>
        <taxon>Sar</taxon>
        <taxon>Alveolata</taxon>
        <taxon>Dinophyceae</taxon>
        <taxon>Suessiales</taxon>
        <taxon>Symbiodiniaceae</taxon>
        <taxon>Symbiodinium</taxon>
    </lineage>
</organism>
<comment type="caution">
    <text evidence="3">The sequence shown here is derived from an EMBL/GenBank/DDBJ whole genome shotgun (WGS) entry which is preliminary data.</text>
</comment>
<proteinExistence type="predicted"/>
<dbReference type="InterPro" id="IPR002213">
    <property type="entry name" value="UDP_glucos_trans"/>
</dbReference>
<name>A0A812PXK1_9DINO</name>
<keyword evidence="1" id="KW-0328">Glycosyltransferase</keyword>
<accession>A0A812PXK1</accession>
<dbReference type="CDD" id="cd03784">
    <property type="entry name" value="GT1_Gtf-like"/>
    <property type="match status" value="1"/>
</dbReference>
<dbReference type="PANTHER" id="PTHR48043:SF145">
    <property type="entry name" value="FI06409P-RELATED"/>
    <property type="match status" value="1"/>
</dbReference>
<evidence type="ECO:0000256" key="2">
    <source>
        <dbReference type="ARBA" id="ARBA00022679"/>
    </source>
</evidence>